<keyword evidence="3" id="KW-1185">Reference proteome</keyword>
<dbReference type="EMBL" id="JBICBT010000556">
    <property type="protein sequence ID" value="KAL3109821.1"/>
    <property type="molecule type" value="Genomic_DNA"/>
</dbReference>
<dbReference type="InterPro" id="IPR055510">
    <property type="entry name" value="DUF7083"/>
</dbReference>
<accession>A0ABD2L3Q6</accession>
<dbReference type="AlphaFoldDB" id="A0ABD2L3Q6"/>
<dbReference type="Pfam" id="PF13650">
    <property type="entry name" value="Asp_protease_2"/>
    <property type="match status" value="1"/>
</dbReference>
<evidence type="ECO:0000259" key="1">
    <source>
        <dbReference type="Pfam" id="PF23309"/>
    </source>
</evidence>
<gene>
    <name evidence="2" type="ORF">niasHT_013038</name>
</gene>
<evidence type="ECO:0000313" key="3">
    <source>
        <dbReference type="Proteomes" id="UP001620626"/>
    </source>
</evidence>
<dbReference type="PANTHER" id="PTHR36943">
    <property type="entry name" value="CCHC-TYPE DOMAIN-CONTAINING PROTEIN"/>
    <property type="match status" value="1"/>
</dbReference>
<organism evidence="2 3">
    <name type="scientific">Heterodera trifolii</name>
    <dbReference type="NCBI Taxonomy" id="157864"/>
    <lineage>
        <taxon>Eukaryota</taxon>
        <taxon>Metazoa</taxon>
        <taxon>Ecdysozoa</taxon>
        <taxon>Nematoda</taxon>
        <taxon>Chromadorea</taxon>
        <taxon>Rhabditida</taxon>
        <taxon>Tylenchina</taxon>
        <taxon>Tylenchomorpha</taxon>
        <taxon>Tylenchoidea</taxon>
        <taxon>Heteroderidae</taxon>
        <taxon>Heteroderinae</taxon>
        <taxon>Heterodera</taxon>
    </lineage>
</organism>
<dbReference type="SUPFAM" id="SSF50630">
    <property type="entry name" value="Acid proteases"/>
    <property type="match status" value="1"/>
</dbReference>
<comment type="caution">
    <text evidence="2">The sequence shown here is derived from an EMBL/GenBank/DDBJ whole genome shotgun (WGS) entry which is preliminary data.</text>
</comment>
<dbReference type="InterPro" id="IPR001969">
    <property type="entry name" value="Aspartic_peptidase_AS"/>
</dbReference>
<dbReference type="PROSITE" id="PS00141">
    <property type="entry name" value="ASP_PROTEASE"/>
    <property type="match status" value="1"/>
</dbReference>
<dbReference type="PANTHER" id="PTHR36943:SF1">
    <property type="entry name" value="CCHC-TYPE DOMAIN-CONTAINING PROTEIN"/>
    <property type="match status" value="1"/>
</dbReference>
<name>A0ABD2L3Q6_9BILA</name>
<dbReference type="Gene3D" id="2.40.70.10">
    <property type="entry name" value="Acid Proteases"/>
    <property type="match status" value="1"/>
</dbReference>
<protein>
    <recommendedName>
        <fullName evidence="1">DUF7083 domain-containing protein</fullName>
    </recommendedName>
</protein>
<proteinExistence type="predicted"/>
<reference evidence="2 3" key="1">
    <citation type="submission" date="2024-10" db="EMBL/GenBank/DDBJ databases">
        <authorList>
            <person name="Kim D."/>
        </authorList>
    </citation>
    <scope>NUCLEOTIDE SEQUENCE [LARGE SCALE GENOMIC DNA]</scope>
    <source>
        <strain evidence="2">BH-2024</strain>
    </source>
</reference>
<evidence type="ECO:0000313" key="2">
    <source>
        <dbReference type="EMBL" id="KAL3109821.1"/>
    </source>
</evidence>
<dbReference type="InterPro" id="IPR021109">
    <property type="entry name" value="Peptidase_aspartic_dom_sf"/>
</dbReference>
<feature type="domain" description="DUF7083" evidence="1">
    <location>
        <begin position="38"/>
        <end position="102"/>
    </location>
</feature>
<dbReference type="Pfam" id="PF23309">
    <property type="entry name" value="DUF7083"/>
    <property type="match status" value="1"/>
</dbReference>
<sequence length="375" mass="42453">MLGLFGCYEGTCLICAATTAKRPSKYVQFSNIGLFHRRRLDKFNYDPETGHTFEAWLKRYGQIIVQDGKDLQDKSKVQLLIGKLGEQEYKHYTDSVAPKTPADFDCAHQDISALIAQINSSCENADLALTKEELKCMILIIALRGEFSGLRQKCLQRMENARSNNKTVTLHELGEESKAKIIGSDHLWKQIGIADSPMPIMRRRKSLANGLLVQRCPLQQMWTYWSYHKGMPKEATSWPPIPTNAQIQTISIQTQCLAVNGVINKWWIITVEINGIKHQFNVDSGAQITLISALTWEKLGKPQLSTTSVRVKNCNEKSFSLKGAFKCQVSYLGRPPLELTVYVSSQIQHDLLGIWEFPGLKRSKSFQRKLCSQTN</sequence>
<dbReference type="Proteomes" id="UP001620626">
    <property type="component" value="Unassembled WGS sequence"/>
</dbReference>